<sequence length="262" mass="29887">MSTREEIISGFYNQVDEDSRLQNNRHGQLEYTVTMHYIHRFAAPGSKVLEVGAGTGRYSIALAKEGMDVTAVELVEKNLDVLKQNSRGVDHISSFQGDATDLGRFEDQAFDITLVLGPLYHLYDAADIHKAIDEAIRVTRKGGVILFAFLSVFGIMYANYLSGDWAEGQEENFTKDYKVKHFKEQLFTGYDIVEFEKLFEDKPVQWITTTGTDGVLEPIEVRPDFEITDEDFPAFVDWYLAFSEKRELLGATNHLLYICRKQ</sequence>
<organism evidence="1 2">
    <name type="scientific">Aristaeella lactis</name>
    <dbReference type="NCBI Taxonomy" id="3046383"/>
    <lineage>
        <taxon>Bacteria</taxon>
        <taxon>Bacillati</taxon>
        <taxon>Bacillota</taxon>
        <taxon>Clostridia</taxon>
        <taxon>Eubacteriales</taxon>
        <taxon>Aristaeellaceae</taxon>
        <taxon>Aristaeella</taxon>
    </lineage>
</organism>
<keyword evidence="1" id="KW-0808">Transferase</keyword>
<protein>
    <submittedName>
        <fullName evidence="1">Methyltransferase domain-containing protein</fullName>
    </submittedName>
</protein>
<evidence type="ECO:0000313" key="1">
    <source>
        <dbReference type="EMBL" id="SMC81183.1"/>
    </source>
</evidence>
<accession>A0AC61PPC7</accession>
<name>A0AC61PPC7_9FIRM</name>
<comment type="caution">
    <text evidence="1">The sequence shown here is derived from an EMBL/GenBank/DDBJ whole genome shotgun (WGS) entry which is preliminary data.</text>
</comment>
<proteinExistence type="predicted"/>
<reference evidence="1" key="1">
    <citation type="submission" date="2017-04" db="EMBL/GenBank/DDBJ databases">
        <authorList>
            <person name="Varghese N."/>
            <person name="Submissions S."/>
        </authorList>
    </citation>
    <scope>NUCLEOTIDE SEQUENCE</scope>
    <source>
        <strain evidence="1">WTE2008</strain>
    </source>
</reference>
<dbReference type="Proteomes" id="UP000192328">
    <property type="component" value="Unassembled WGS sequence"/>
</dbReference>
<keyword evidence="2" id="KW-1185">Reference proteome</keyword>
<keyword evidence="1" id="KW-0489">Methyltransferase</keyword>
<evidence type="ECO:0000313" key="2">
    <source>
        <dbReference type="Proteomes" id="UP000192328"/>
    </source>
</evidence>
<dbReference type="EMBL" id="FWXZ01000006">
    <property type="protein sequence ID" value="SMC81183.1"/>
    <property type="molecule type" value="Genomic_DNA"/>
</dbReference>
<gene>
    <name evidence="1" type="ORF">SAMN06297397_2636</name>
</gene>